<proteinExistence type="predicted"/>
<comment type="caution">
    <text evidence="1">The sequence shown here is derived from an EMBL/GenBank/DDBJ whole genome shotgun (WGS) entry which is preliminary data.</text>
</comment>
<accession>A0ABD2P2F7</accession>
<gene>
    <name evidence="1" type="ORF">HHI36_019288</name>
</gene>
<dbReference type="EMBL" id="JABFTP020000165">
    <property type="protein sequence ID" value="KAL3285169.1"/>
    <property type="molecule type" value="Genomic_DNA"/>
</dbReference>
<name>A0ABD2P2F7_9CUCU</name>
<organism evidence="1 2">
    <name type="scientific">Cryptolaemus montrouzieri</name>
    <dbReference type="NCBI Taxonomy" id="559131"/>
    <lineage>
        <taxon>Eukaryota</taxon>
        <taxon>Metazoa</taxon>
        <taxon>Ecdysozoa</taxon>
        <taxon>Arthropoda</taxon>
        <taxon>Hexapoda</taxon>
        <taxon>Insecta</taxon>
        <taxon>Pterygota</taxon>
        <taxon>Neoptera</taxon>
        <taxon>Endopterygota</taxon>
        <taxon>Coleoptera</taxon>
        <taxon>Polyphaga</taxon>
        <taxon>Cucujiformia</taxon>
        <taxon>Coccinelloidea</taxon>
        <taxon>Coccinellidae</taxon>
        <taxon>Scymninae</taxon>
        <taxon>Scymnini</taxon>
        <taxon>Cryptolaemus</taxon>
    </lineage>
</organism>
<dbReference type="Proteomes" id="UP001516400">
    <property type="component" value="Unassembled WGS sequence"/>
</dbReference>
<evidence type="ECO:0000313" key="1">
    <source>
        <dbReference type="EMBL" id="KAL3285169.1"/>
    </source>
</evidence>
<sequence length="98" mass="10654">MNNKSDITKKVTFELLPLPRISNEVSATWQQGTESRDLSSKGLQAEAALPGGQDPFRIPRSVRSERSLSRFLVWMNGSPLHAAATALSSAARVFLLSG</sequence>
<protein>
    <submittedName>
        <fullName evidence="1">Uncharacterized protein</fullName>
    </submittedName>
</protein>
<dbReference type="AlphaFoldDB" id="A0ABD2P2F7"/>
<reference evidence="1 2" key="1">
    <citation type="journal article" date="2021" name="BMC Biol.">
        <title>Horizontally acquired antibacterial genes associated with adaptive radiation of ladybird beetles.</title>
        <authorList>
            <person name="Li H.S."/>
            <person name="Tang X.F."/>
            <person name="Huang Y.H."/>
            <person name="Xu Z.Y."/>
            <person name="Chen M.L."/>
            <person name="Du X.Y."/>
            <person name="Qiu B.Y."/>
            <person name="Chen P.T."/>
            <person name="Zhang W."/>
            <person name="Slipinski A."/>
            <person name="Escalona H.E."/>
            <person name="Waterhouse R.M."/>
            <person name="Zwick A."/>
            <person name="Pang H."/>
        </authorList>
    </citation>
    <scope>NUCLEOTIDE SEQUENCE [LARGE SCALE GENOMIC DNA]</scope>
    <source>
        <strain evidence="1">SYSU2018</strain>
    </source>
</reference>
<evidence type="ECO:0000313" key="2">
    <source>
        <dbReference type="Proteomes" id="UP001516400"/>
    </source>
</evidence>
<keyword evidence="2" id="KW-1185">Reference proteome</keyword>